<dbReference type="OrthoDB" id="3690714at2"/>
<comment type="caution">
    <text evidence="2">The sequence shown here is derived from an EMBL/GenBank/DDBJ whole genome shotgun (WGS) entry which is preliminary data.</text>
</comment>
<dbReference type="PATRIC" id="fig|68223.7.peg.3484"/>
<dbReference type="EMBL" id="JZWV01001104">
    <property type="protein sequence ID" value="KJY25236.1"/>
    <property type="molecule type" value="Genomic_DNA"/>
</dbReference>
<protein>
    <recommendedName>
        <fullName evidence="4">SMODS and SLOG-associating 2TM effector domain-containing protein</fullName>
    </recommendedName>
</protein>
<keyword evidence="1" id="KW-0812">Transmembrane</keyword>
<keyword evidence="1" id="KW-1133">Transmembrane helix</keyword>
<dbReference type="RefSeq" id="WP_045951323.1">
    <property type="nucleotide sequence ID" value="NZ_JZWV01001104.1"/>
</dbReference>
<evidence type="ECO:0000256" key="1">
    <source>
        <dbReference type="SAM" id="Phobius"/>
    </source>
</evidence>
<evidence type="ECO:0008006" key="4">
    <source>
        <dbReference type="Google" id="ProtNLM"/>
    </source>
</evidence>
<keyword evidence="3" id="KW-1185">Reference proteome</keyword>
<evidence type="ECO:0000313" key="3">
    <source>
        <dbReference type="Proteomes" id="UP000033551"/>
    </source>
</evidence>
<accession>A0A0F4IX27</accession>
<dbReference type="NCBIfam" id="NF033634">
    <property type="entry name" value="SLATT_1"/>
    <property type="match status" value="1"/>
</dbReference>
<sequence>MHSESGLGAGLGSGLGAGLSPGDTAALLLAKIREGNVYARARKRRFGRSAAAVKVTALVLSAASTVVLGLQNLNAWTGLALACVALVTLLGAIEPFFNWRSRSVLMEEAQYRFRRLGDDLEYLVASTAADELTFEQLGELFARYQTIWDDLSLTWLQHRREAARTGN</sequence>
<reference evidence="2 3" key="1">
    <citation type="submission" date="2015-02" db="EMBL/GenBank/DDBJ databases">
        <authorList>
            <person name="Ju K.-S."/>
            <person name="Doroghazi J.R."/>
            <person name="Metcalf W."/>
        </authorList>
    </citation>
    <scope>NUCLEOTIDE SEQUENCE [LARGE SCALE GENOMIC DNA]</scope>
    <source>
        <strain evidence="2 3">NRRL ISP-5550</strain>
    </source>
</reference>
<organism evidence="2 3">
    <name type="scientific">Streptomyces katrae</name>
    <dbReference type="NCBI Taxonomy" id="68223"/>
    <lineage>
        <taxon>Bacteria</taxon>
        <taxon>Bacillati</taxon>
        <taxon>Actinomycetota</taxon>
        <taxon>Actinomycetes</taxon>
        <taxon>Kitasatosporales</taxon>
        <taxon>Streptomycetaceae</taxon>
        <taxon>Streptomyces</taxon>
    </lineage>
</organism>
<name>A0A0F4IX27_9ACTN</name>
<feature type="transmembrane region" description="Helical" evidence="1">
    <location>
        <begin position="76"/>
        <end position="97"/>
    </location>
</feature>
<gene>
    <name evidence="2" type="ORF">VR44_33060</name>
</gene>
<feature type="transmembrane region" description="Helical" evidence="1">
    <location>
        <begin position="6"/>
        <end position="30"/>
    </location>
</feature>
<evidence type="ECO:0000313" key="2">
    <source>
        <dbReference type="EMBL" id="KJY25236.1"/>
    </source>
</evidence>
<dbReference type="AlphaFoldDB" id="A0A0F4IX27"/>
<feature type="transmembrane region" description="Helical" evidence="1">
    <location>
        <begin position="51"/>
        <end position="70"/>
    </location>
</feature>
<dbReference type="Proteomes" id="UP000033551">
    <property type="component" value="Unassembled WGS sequence"/>
</dbReference>
<proteinExistence type="predicted"/>
<keyword evidence="1" id="KW-0472">Membrane</keyword>